<dbReference type="SMART" id="SM00382">
    <property type="entry name" value="AAA"/>
    <property type="match status" value="1"/>
</dbReference>
<evidence type="ECO:0000256" key="4">
    <source>
        <dbReference type="ARBA" id="ARBA00022692"/>
    </source>
</evidence>
<evidence type="ECO:0000256" key="5">
    <source>
        <dbReference type="ARBA" id="ARBA00022741"/>
    </source>
</evidence>
<feature type="transmembrane region" description="Helical" evidence="9">
    <location>
        <begin position="156"/>
        <end position="174"/>
    </location>
</feature>
<dbReference type="PANTHER" id="PTHR43394:SF1">
    <property type="entry name" value="ATP-BINDING CASSETTE SUB-FAMILY B MEMBER 10, MITOCHONDRIAL"/>
    <property type="match status" value="1"/>
</dbReference>
<keyword evidence="5" id="KW-0547">Nucleotide-binding</keyword>
<name>A0A9D1KG75_9FIRM</name>
<organism evidence="12 13">
    <name type="scientific">Candidatus Caccovicinus merdipullorum</name>
    <dbReference type="NCBI Taxonomy" id="2840724"/>
    <lineage>
        <taxon>Bacteria</taxon>
        <taxon>Bacillati</taxon>
        <taxon>Bacillota</taxon>
        <taxon>Clostridia</taxon>
        <taxon>Eubacteriales</taxon>
        <taxon>Candidatus Caccovicinus</taxon>
    </lineage>
</organism>
<dbReference type="GO" id="GO:0016887">
    <property type="term" value="F:ATP hydrolysis activity"/>
    <property type="evidence" value="ECO:0007669"/>
    <property type="project" value="InterPro"/>
</dbReference>
<dbReference type="InterPro" id="IPR039421">
    <property type="entry name" value="Type_1_exporter"/>
</dbReference>
<dbReference type="Gene3D" id="1.20.1560.10">
    <property type="entry name" value="ABC transporter type 1, transmembrane domain"/>
    <property type="match status" value="1"/>
</dbReference>
<dbReference type="CDD" id="cd18548">
    <property type="entry name" value="ABC_6TM_Tm287_like"/>
    <property type="match status" value="1"/>
</dbReference>
<dbReference type="PROSITE" id="PS50893">
    <property type="entry name" value="ABC_TRANSPORTER_2"/>
    <property type="match status" value="1"/>
</dbReference>
<feature type="transmembrane region" description="Helical" evidence="9">
    <location>
        <begin position="235"/>
        <end position="257"/>
    </location>
</feature>
<evidence type="ECO:0000256" key="8">
    <source>
        <dbReference type="ARBA" id="ARBA00023136"/>
    </source>
</evidence>
<dbReference type="EMBL" id="DVKS01000134">
    <property type="protein sequence ID" value="HIT41981.1"/>
    <property type="molecule type" value="Genomic_DNA"/>
</dbReference>
<evidence type="ECO:0000256" key="3">
    <source>
        <dbReference type="ARBA" id="ARBA00022475"/>
    </source>
</evidence>
<feature type="transmembrane region" description="Helical" evidence="9">
    <location>
        <begin position="12"/>
        <end position="35"/>
    </location>
</feature>
<dbReference type="GO" id="GO:0005886">
    <property type="term" value="C:plasma membrane"/>
    <property type="evidence" value="ECO:0007669"/>
    <property type="project" value="UniProtKB-SubCell"/>
</dbReference>
<keyword evidence="4 9" id="KW-0812">Transmembrane</keyword>
<dbReference type="GO" id="GO:0015421">
    <property type="term" value="F:ABC-type oligopeptide transporter activity"/>
    <property type="evidence" value="ECO:0007669"/>
    <property type="project" value="TreeGrafter"/>
</dbReference>
<dbReference type="SUPFAM" id="SSF90123">
    <property type="entry name" value="ABC transporter transmembrane region"/>
    <property type="match status" value="1"/>
</dbReference>
<dbReference type="AlphaFoldDB" id="A0A9D1KG75"/>
<feature type="domain" description="ABC transporter" evidence="10">
    <location>
        <begin position="333"/>
        <end position="569"/>
    </location>
</feature>
<dbReference type="InterPro" id="IPR003439">
    <property type="entry name" value="ABC_transporter-like_ATP-bd"/>
</dbReference>
<keyword evidence="7 9" id="KW-1133">Transmembrane helix</keyword>
<dbReference type="InterPro" id="IPR011527">
    <property type="entry name" value="ABC1_TM_dom"/>
</dbReference>
<evidence type="ECO:0000256" key="7">
    <source>
        <dbReference type="ARBA" id="ARBA00022989"/>
    </source>
</evidence>
<dbReference type="InterPro" id="IPR027417">
    <property type="entry name" value="P-loop_NTPase"/>
</dbReference>
<reference evidence="12" key="2">
    <citation type="journal article" date="2021" name="PeerJ">
        <title>Extensive microbial diversity within the chicken gut microbiome revealed by metagenomics and culture.</title>
        <authorList>
            <person name="Gilroy R."/>
            <person name="Ravi A."/>
            <person name="Getino M."/>
            <person name="Pursley I."/>
            <person name="Horton D.L."/>
            <person name="Alikhan N.F."/>
            <person name="Baker D."/>
            <person name="Gharbi K."/>
            <person name="Hall N."/>
            <person name="Watson M."/>
            <person name="Adriaenssens E.M."/>
            <person name="Foster-Nyarko E."/>
            <person name="Jarju S."/>
            <person name="Secka A."/>
            <person name="Antonio M."/>
            <person name="Oren A."/>
            <person name="Chaudhuri R.R."/>
            <person name="La Ragione R."/>
            <person name="Hildebrand F."/>
            <person name="Pallen M.J."/>
        </authorList>
    </citation>
    <scope>NUCLEOTIDE SEQUENCE</scope>
    <source>
        <strain evidence="12">CHK123-3438</strain>
    </source>
</reference>
<evidence type="ECO:0000259" key="10">
    <source>
        <dbReference type="PROSITE" id="PS50893"/>
    </source>
</evidence>
<dbReference type="Pfam" id="PF00664">
    <property type="entry name" value="ABC_membrane"/>
    <property type="match status" value="1"/>
</dbReference>
<dbReference type="PROSITE" id="PS00211">
    <property type="entry name" value="ABC_TRANSPORTER_1"/>
    <property type="match status" value="1"/>
</dbReference>
<dbReference type="FunFam" id="3.40.50.300:FF:000221">
    <property type="entry name" value="Multidrug ABC transporter ATP-binding protein"/>
    <property type="match status" value="1"/>
</dbReference>
<keyword evidence="8 9" id="KW-0472">Membrane</keyword>
<proteinExistence type="predicted"/>
<feature type="domain" description="ABC transmembrane type-1" evidence="11">
    <location>
        <begin position="16"/>
        <end position="298"/>
    </location>
</feature>
<evidence type="ECO:0000313" key="12">
    <source>
        <dbReference type="EMBL" id="HIT41981.1"/>
    </source>
</evidence>
<keyword evidence="3" id="KW-1003">Cell membrane</keyword>
<evidence type="ECO:0000259" key="11">
    <source>
        <dbReference type="PROSITE" id="PS50929"/>
    </source>
</evidence>
<dbReference type="SUPFAM" id="SSF52540">
    <property type="entry name" value="P-loop containing nucleoside triphosphate hydrolases"/>
    <property type="match status" value="1"/>
</dbReference>
<dbReference type="PROSITE" id="PS50929">
    <property type="entry name" value="ABC_TM1F"/>
    <property type="match status" value="1"/>
</dbReference>
<gene>
    <name evidence="12" type="ORF">IAB60_07800</name>
</gene>
<feature type="transmembrane region" description="Helical" evidence="9">
    <location>
        <begin position="55"/>
        <end position="78"/>
    </location>
</feature>
<dbReference type="PANTHER" id="PTHR43394">
    <property type="entry name" value="ATP-DEPENDENT PERMEASE MDL1, MITOCHONDRIAL"/>
    <property type="match status" value="1"/>
</dbReference>
<dbReference type="Proteomes" id="UP000886860">
    <property type="component" value="Unassembled WGS sequence"/>
</dbReference>
<comment type="subcellular location">
    <subcellularLocation>
        <location evidence="1">Cell membrane</location>
        <topology evidence="1">Multi-pass membrane protein</topology>
    </subcellularLocation>
</comment>
<protein>
    <submittedName>
        <fullName evidence="12">ABC transporter ATP-binding protein</fullName>
    </submittedName>
</protein>
<dbReference type="InterPro" id="IPR003593">
    <property type="entry name" value="AAA+_ATPase"/>
</dbReference>
<keyword evidence="2" id="KW-0813">Transport</keyword>
<comment type="caution">
    <text evidence="12">The sequence shown here is derived from an EMBL/GenBank/DDBJ whole genome shotgun (WGS) entry which is preliminary data.</text>
</comment>
<sequence>MEKYKDSIKEYAYCFILGPFFMIIEACGEFILPYLNANIIDKGAANGDIPFILQNGLYMLVTALIMLAGGVLGAYFAIKGAAHLAADVREKAFSRIQTFSFANIDAFSTGSLITRITNDVTQIQNFVQTLFRGCFRSPVMLIGAVCMSFSLSPRLAAVICVVIPFLGAAIALIIHTASPRYTRMQASLDGLNNQINETITNERVIKSFVREDYEKEKFARTNDTLMEKSISALELMILLQPVSALAVNVTTLAVVWIAGRQIMIGGMEIGTLTAFITYLTQILTALNFLANIVLQGTRAAASDRRITEIMDAKVDLTDENAARKDLKVERGEIEFRHVSMRYFKKNKEQVLEDISLHIQAGQFVGIVGSTGSGKSTLVSLISRLYDPDKGQVLVDGTDVRDYSLYHLREGAAVVLQKNTLFSGTIAENLRWGNEDASDEEMEWACRIACADSFVKSFPEGYETELEQGGANLSGGQRQRLCIARALLKHPRILILDDSTSAVDTATDAQIRRAFRRELPGVTKLIIAQRISSVMDADQIIVMEGGRIADAGRHEELLKRCVPYQEIYYSQTSEQDGENTFVLGGAE</sequence>
<feature type="transmembrane region" description="Helical" evidence="9">
    <location>
        <begin position="269"/>
        <end position="294"/>
    </location>
</feature>
<accession>A0A9D1KG75</accession>
<evidence type="ECO:0000256" key="2">
    <source>
        <dbReference type="ARBA" id="ARBA00022448"/>
    </source>
</evidence>
<dbReference type="Gene3D" id="3.40.50.300">
    <property type="entry name" value="P-loop containing nucleotide triphosphate hydrolases"/>
    <property type="match status" value="1"/>
</dbReference>
<evidence type="ECO:0000256" key="9">
    <source>
        <dbReference type="SAM" id="Phobius"/>
    </source>
</evidence>
<keyword evidence="6 12" id="KW-0067">ATP-binding</keyword>
<evidence type="ECO:0000313" key="13">
    <source>
        <dbReference type="Proteomes" id="UP000886860"/>
    </source>
</evidence>
<evidence type="ECO:0000256" key="1">
    <source>
        <dbReference type="ARBA" id="ARBA00004651"/>
    </source>
</evidence>
<dbReference type="GO" id="GO:0005524">
    <property type="term" value="F:ATP binding"/>
    <property type="evidence" value="ECO:0007669"/>
    <property type="project" value="UniProtKB-KW"/>
</dbReference>
<dbReference type="Pfam" id="PF00005">
    <property type="entry name" value="ABC_tran"/>
    <property type="match status" value="1"/>
</dbReference>
<reference evidence="12" key="1">
    <citation type="submission" date="2020-10" db="EMBL/GenBank/DDBJ databases">
        <authorList>
            <person name="Gilroy R."/>
        </authorList>
    </citation>
    <scope>NUCLEOTIDE SEQUENCE</scope>
    <source>
        <strain evidence="12">CHK123-3438</strain>
    </source>
</reference>
<dbReference type="InterPro" id="IPR036640">
    <property type="entry name" value="ABC1_TM_sf"/>
</dbReference>
<dbReference type="InterPro" id="IPR017871">
    <property type="entry name" value="ABC_transporter-like_CS"/>
</dbReference>
<evidence type="ECO:0000256" key="6">
    <source>
        <dbReference type="ARBA" id="ARBA00022840"/>
    </source>
</evidence>